<keyword evidence="6" id="KW-1185">Reference proteome</keyword>
<dbReference type="EMBL" id="CP033455">
    <property type="protein sequence ID" value="QGR03179.1"/>
    <property type="molecule type" value="Genomic_DNA"/>
</dbReference>
<evidence type="ECO:0000313" key="5">
    <source>
        <dbReference type="EMBL" id="QGR03179.1"/>
    </source>
</evidence>
<sequence length="367" mass="40966">MLDQVLNQELIELKHSSMYRELPNITRYDAGCMIYHNDKKLVSFSCNNYLGLIGHPILKKSAIDAINLYGVGAGASRMITGDNCLYHCLESKLAKLYDKEMALVFSSGYLANVGVISALICRHDMVVSDKLVHSSIIDGIKLSQAKNYRFKHNDYLDCEYILEKYRNLHRRCLIIVEQVYSMDGDIAPIKQLKVLARKYNAWLITDCAHSLGLMMHSDSDIYVGTLSKAAGVLGGYVCASEVVIKYIQNKAKTFIYTTALPPMVVAAASSALDIINKSVIDAPIKLAKFFCKNLGFPEPSSHIVPIIMKDVTTALSAQKVLQEEGLFVIAIRPPTSPTPRLRFVFNASHKLSDVERLCEVLKQRKIV</sequence>
<dbReference type="PANTHER" id="PTHR13693">
    <property type="entry name" value="CLASS II AMINOTRANSFERASE/8-AMINO-7-OXONONANOATE SYNTHASE"/>
    <property type="match status" value="1"/>
</dbReference>
<gene>
    <name evidence="5" type="ORF">EDL80_00940</name>
</gene>
<dbReference type="GO" id="GO:0030170">
    <property type="term" value="F:pyridoxal phosphate binding"/>
    <property type="evidence" value="ECO:0007669"/>
    <property type="project" value="InterPro"/>
</dbReference>
<dbReference type="Pfam" id="PF00155">
    <property type="entry name" value="Aminotran_1_2"/>
    <property type="match status" value="1"/>
</dbReference>
<accession>A0AAE6UI80</accession>
<name>A0AAE6UI80_EHRRU</name>
<evidence type="ECO:0000256" key="3">
    <source>
        <dbReference type="ARBA" id="ARBA00022898"/>
    </source>
</evidence>
<keyword evidence="3" id="KW-0663">Pyridoxal phosphate</keyword>
<dbReference type="Proteomes" id="UP000422822">
    <property type="component" value="Chromosome"/>
</dbReference>
<comment type="cofactor">
    <cofactor evidence="1">
        <name>pyridoxal 5'-phosphate</name>
        <dbReference type="ChEBI" id="CHEBI:597326"/>
    </cofactor>
</comment>
<evidence type="ECO:0000256" key="1">
    <source>
        <dbReference type="ARBA" id="ARBA00001933"/>
    </source>
</evidence>
<protein>
    <submittedName>
        <fullName evidence="5">8-amino-7-oxononanoate synthase</fullName>
    </submittedName>
</protein>
<feature type="domain" description="Aminotransferase class I/classII large" evidence="4">
    <location>
        <begin position="40"/>
        <end position="361"/>
    </location>
</feature>
<keyword evidence="2" id="KW-0808">Transferase</keyword>
<organism evidence="5 6">
    <name type="scientific">Ehrlichia ruminantium</name>
    <name type="common">heartwater rickettsia</name>
    <name type="synonym">Cowdria ruminantium</name>
    <dbReference type="NCBI Taxonomy" id="779"/>
    <lineage>
        <taxon>Bacteria</taxon>
        <taxon>Pseudomonadati</taxon>
        <taxon>Pseudomonadota</taxon>
        <taxon>Alphaproteobacteria</taxon>
        <taxon>Rickettsiales</taxon>
        <taxon>Anaplasmataceae</taxon>
        <taxon>Ehrlichia</taxon>
    </lineage>
</organism>
<dbReference type="AlphaFoldDB" id="A0AAE6UI80"/>
<reference evidence="5 6" key="1">
    <citation type="submission" date="2018-10" db="EMBL/GenBank/DDBJ databases">
        <title>Propagation and draft genome sequences of three atypical Erhlichia ruminantium isolates.</title>
        <authorList>
            <person name="Liebenberg J."/>
            <person name="Steyn H."/>
            <person name="Josemans A."/>
            <person name="Zweygarth E."/>
        </authorList>
    </citation>
    <scope>NUCLEOTIDE SEQUENCE [LARGE SCALE GENOMIC DNA]</scope>
    <source>
        <strain evidence="5 6">Omatjenne</strain>
    </source>
</reference>
<dbReference type="Gene3D" id="3.40.640.10">
    <property type="entry name" value="Type I PLP-dependent aspartate aminotransferase-like (Major domain)"/>
    <property type="match status" value="1"/>
</dbReference>
<evidence type="ECO:0000259" key="4">
    <source>
        <dbReference type="Pfam" id="PF00155"/>
    </source>
</evidence>
<dbReference type="InterPro" id="IPR015422">
    <property type="entry name" value="PyrdxlP-dep_Trfase_small"/>
</dbReference>
<dbReference type="InterPro" id="IPR050087">
    <property type="entry name" value="AON_synthase_class-II"/>
</dbReference>
<dbReference type="SUPFAM" id="SSF53383">
    <property type="entry name" value="PLP-dependent transferases"/>
    <property type="match status" value="1"/>
</dbReference>
<dbReference type="Gene3D" id="3.90.1150.10">
    <property type="entry name" value="Aspartate Aminotransferase, domain 1"/>
    <property type="match status" value="1"/>
</dbReference>
<dbReference type="GO" id="GO:0008710">
    <property type="term" value="F:8-amino-7-oxononanoate synthase activity"/>
    <property type="evidence" value="ECO:0007669"/>
    <property type="project" value="TreeGrafter"/>
</dbReference>
<dbReference type="InterPro" id="IPR004839">
    <property type="entry name" value="Aminotransferase_I/II_large"/>
</dbReference>
<proteinExistence type="predicted"/>
<dbReference type="PANTHER" id="PTHR13693:SF100">
    <property type="entry name" value="8-AMINO-7-OXONONANOATE SYNTHASE"/>
    <property type="match status" value="1"/>
</dbReference>
<evidence type="ECO:0000313" key="6">
    <source>
        <dbReference type="Proteomes" id="UP000422822"/>
    </source>
</evidence>
<dbReference type="GO" id="GO:0009102">
    <property type="term" value="P:biotin biosynthetic process"/>
    <property type="evidence" value="ECO:0007669"/>
    <property type="project" value="TreeGrafter"/>
</dbReference>
<dbReference type="InterPro" id="IPR015424">
    <property type="entry name" value="PyrdxlP-dep_Trfase"/>
</dbReference>
<dbReference type="RefSeq" id="WP_158406345.1">
    <property type="nucleotide sequence ID" value="NZ_CP033454.1"/>
</dbReference>
<dbReference type="InterPro" id="IPR015421">
    <property type="entry name" value="PyrdxlP-dep_Trfase_major"/>
</dbReference>
<evidence type="ECO:0000256" key="2">
    <source>
        <dbReference type="ARBA" id="ARBA00022679"/>
    </source>
</evidence>